<organism evidence="1 2">
    <name type="scientific">Dipteronia dyeriana</name>
    <dbReference type="NCBI Taxonomy" id="168575"/>
    <lineage>
        <taxon>Eukaryota</taxon>
        <taxon>Viridiplantae</taxon>
        <taxon>Streptophyta</taxon>
        <taxon>Embryophyta</taxon>
        <taxon>Tracheophyta</taxon>
        <taxon>Spermatophyta</taxon>
        <taxon>Magnoliopsida</taxon>
        <taxon>eudicotyledons</taxon>
        <taxon>Gunneridae</taxon>
        <taxon>Pentapetalae</taxon>
        <taxon>rosids</taxon>
        <taxon>malvids</taxon>
        <taxon>Sapindales</taxon>
        <taxon>Sapindaceae</taxon>
        <taxon>Hippocastanoideae</taxon>
        <taxon>Acereae</taxon>
        <taxon>Dipteronia</taxon>
    </lineage>
</organism>
<dbReference type="InterPro" id="IPR006912">
    <property type="entry name" value="Harbinger_derived_prot"/>
</dbReference>
<dbReference type="EMBL" id="JANJYI010000002">
    <property type="protein sequence ID" value="KAK2658352.1"/>
    <property type="molecule type" value="Genomic_DNA"/>
</dbReference>
<comment type="caution">
    <text evidence="1">The sequence shown here is derived from an EMBL/GenBank/DDBJ whole genome shotgun (WGS) entry which is preliminary data.</text>
</comment>
<proteinExistence type="predicted"/>
<evidence type="ECO:0008006" key="3">
    <source>
        <dbReference type="Google" id="ProtNLM"/>
    </source>
</evidence>
<sequence length="203" mass="23523">MQMLAYGITVDVVGVVDEYVRIGENTTIESLKINDIARLLAEGEHRGFPGMLGSIDYMHWTWKNCQWHGKGYLFEGRGPLVNYYINGHHYTMGYYLSDGIYPPWSTLVKTIPYPQENKHKNFAKAQESTRKDVERALRVLQPRFAIVRGPANFWGCDTLNHIMKACVIMHNMIIENERGIDIEDLNDMKVMKILRLNHHLNTQ</sequence>
<dbReference type="AlphaFoldDB" id="A0AAD9XFM4"/>
<evidence type="ECO:0000313" key="1">
    <source>
        <dbReference type="EMBL" id="KAK2658352.1"/>
    </source>
</evidence>
<dbReference type="PANTHER" id="PTHR47150:SF7">
    <property type="entry name" value="NUCLEASE"/>
    <property type="match status" value="1"/>
</dbReference>
<dbReference type="PANTHER" id="PTHR47150">
    <property type="entry name" value="OS12G0169200 PROTEIN"/>
    <property type="match status" value="1"/>
</dbReference>
<keyword evidence="2" id="KW-1185">Reference proteome</keyword>
<gene>
    <name evidence="1" type="ORF">Ddye_004885</name>
</gene>
<evidence type="ECO:0000313" key="2">
    <source>
        <dbReference type="Proteomes" id="UP001280121"/>
    </source>
</evidence>
<accession>A0AAD9XFM4</accession>
<name>A0AAD9XFM4_9ROSI</name>
<dbReference type="Proteomes" id="UP001280121">
    <property type="component" value="Unassembled WGS sequence"/>
</dbReference>
<protein>
    <recommendedName>
        <fullName evidence="3">Nuclease HARBI1</fullName>
    </recommendedName>
</protein>
<dbReference type="Pfam" id="PF04827">
    <property type="entry name" value="Plant_tran"/>
    <property type="match status" value="2"/>
</dbReference>
<reference evidence="1" key="1">
    <citation type="journal article" date="2023" name="Plant J.">
        <title>Genome sequences and population genomics provide insights into the demographic history, inbreeding, and mutation load of two 'living fossil' tree species of Dipteronia.</title>
        <authorList>
            <person name="Feng Y."/>
            <person name="Comes H.P."/>
            <person name="Chen J."/>
            <person name="Zhu S."/>
            <person name="Lu R."/>
            <person name="Zhang X."/>
            <person name="Li P."/>
            <person name="Qiu J."/>
            <person name="Olsen K.M."/>
            <person name="Qiu Y."/>
        </authorList>
    </citation>
    <scope>NUCLEOTIDE SEQUENCE</scope>
    <source>
        <strain evidence="1">KIB01</strain>
    </source>
</reference>